<accession>A0A426Z565</accession>
<evidence type="ECO:0000313" key="2">
    <source>
        <dbReference type="EMBL" id="RRT59130.1"/>
    </source>
</evidence>
<dbReference type="PANTHER" id="PTHR33875">
    <property type="entry name" value="OS09G0542200 PROTEIN"/>
    <property type="match status" value="1"/>
</dbReference>
<evidence type="ECO:0000256" key="1">
    <source>
        <dbReference type="SAM" id="SignalP"/>
    </source>
</evidence>
<reference evidence="2 3" key="1">
    <citation type="journal article" date="2014" name="Agronomy (Basel)">
        <title>A Draft Genome Sequence for Ensete ventricosum, the Drought-Tolerant Tree Against Hunger.</title>
        <authorList>
            <person name="Harrison J."/>
            <person name="Moore K.A."/>
            <person name="Paszkiewicz K."/>
            <person name="Jones T."/>
            <person name="Grant M."/>
            <person name="Ambacheew D."/>
            <person name="Muzemil S."/>
            <person name="Studholme D.J."/>
        </authorList>
    </citation>
    <scope>NUCLEOTIDE SEQUENCE [LARGE SCALE GENOMIC DNA]</scope>
</reference>
<proteinExistence type="predicted"/>
<protein>
    <recommendedName>
        <fullName evidence="4">Thioredoxin-like fold domain-containing protein</fullName>
    </recommendedName>
</protein>
<dbReference type="PANTHER" id="PTHR33875:SF3">
    <property type="entry name" value="OS04G0227500 PROTEIN"/>
    <property type="match status" value="1"/>
</dbReference>
<name>A0A426Z565_ENSVE</name>
<dbReference type="AlphaFoldDB" id="A0A426Z565"/>
<evidence type="ECO:0000313" key="3">
    <source>
        <dbReference type="Proteomes" id="UP000287651"/>
    </source>
</evidence>
<evidence type="ECO:0008006" key="4">
    <source>
        <dbReference type="Google" id="ProtNLM"/>
    </source>
</evidence>
<sequence length="190" mass="20959">MGKAAAAAARTIGVLLFLLGSLFSDVKVEAQMPIPAKIDGFVYKGAPVWGKSVVVEAFFDPLCPDSRDSWPPLKQALLHYPDRISVVVHPFPLPTTANTGRYHYRTKPENLGSGDTTTHNRWNYHQQSMVPPPGNPKKYKPVLFIPCVVPPLDLAVPPPDLAVSLPRFLRSFLYNVCPLILLPHLVVTSK</sequence>
<feature type="signal peptide" evidence="1">
    <location>
        <begin position="1"/>
        <end position="30"/>
    </location>
</feature>
<dbReference type="EMBL" id="AMZH03008355">
    <property type="protein sequence ID" value="RRT59130.1"/>
    <property type="molecule type" value="Genomic_DNA"/>
</dbReference>
<dbReference type="SUPFAM" id="SSF52833">
    <property type="entry name" value="Thioredoxin-like"/>
    <property type="match status" value="1"/>
</dbReference>
<comment type="caution">
    <text evidence="2">The sequence shown here is derived from an EMBL/GenBank/DDBJ whole genome shotgun (WGS) entry which is preliminary data.</text>
</comment>
<dbReference type="CDD" id="cd02972">
    <property type="entry name" value="DsbA_family"/>
    <property type="match status" value="1"/>
</dbReference>
<gene>
    <name evidence="2" type="ORF">B296_00016509</name>
</gene>
<dbReference type="Gene3D" id="3.40.30.10">
    <property type="entry name" value="Glutaredoxin"/>
    <property type="match status" value="1"/>
</dbReference>
<dbReference type="InterPro" id="IPR036249">
    <property type="entry name" value="Thioredoxin-like_sf"/>
</dbReference>
<feature type="chain" id="PRO_5019329050" description="Thioredoxin-like fold domain-containing protein" evidence="1">
    <location>
        <begin position="31"/>
        <end position="190"/>
    </location>
</feature>
<organism evidence="2 3">
    <name type="scientific">Ensete ventricosum</name>
    <name type="common">Abyssinian banana</name>
    <name type="synonym">Musa ensete</name>
    <dbReference type="NCBI Taxonomy" id="4639"/>
    <lineage>
        <taxon>Eukaryota</taxon>
        <taxon>Viridiplantae</taxon>
        <taxon>Streptophyta</taxon>
        <taxon>Embryophyta</taxon>
        <taxon>Tracheophyta</taxon>
        <taxon>Spermatophyta</taxon>
        <taxon>Magnoliopsida</taxon>
        <taxon>Liliopsida</taxon>
        <taxon>Zingiberales</taxon>
        <taxon>Musaceae</taxon>
        <taxon>Ensete</taxon>
    </lineage>
</organism>
<keyword evidence="1" id="KW-0732">Signal</keyword>
<dbReference type="Proteomes" id="UP000287651">
    <property type="component" value="Unassembled WGS sequence"/>
</dbReference>